<dbReference type="InterPro" id="IPR017853">
    <property type="entry name" value="GH"/>
</dbReference>
<reference evidence="2" key="1">
    <citation type="submission" date="2021-01" db="EMBL/GenBank/DDBJ databases">
        <authorList>
            <person name="Corre E."/>
            <person name="Pelletier E."/>
            <person name="Niang G."/>
            <person name="Scheremetjew M."/>
            <person name="Finn R."/>
            <person name="Kale V."/>
            <person name="Holt S."/>
            <person name="Cochrane G."/>
            <person name="Meng A."/>
            <person name="Brown T."/>
            <person name="Cohen L."/>
        </authorList>
    </citation>
    <scope>NUCLEOTIDE SEQUENCE</scope>
    <source>
        <strain evidence="2">CCMP 769</strain>
    </source>
</reference>
<dbReference type="Gene3D" id="3.20.20.80">
    <property type="entry name" value="Glycosidases"/>
    <property type="match status" value="1"/>
</dbReference>
<protein>
    <recommendedName>
        <fullName evidence="1">Glycosyl hydrolase family 13 catalytic domain-containing protein</fullName>
    </recommendedName>
</protein>
<gene>
    <name evidence="2" type="ORF">RMAR00112_LOCUS7489</name>
</gene>
<dbReference type="InterPro" id="IPR037439">
    <property type="entry name" value="Branching_enzy"/>
</dbReference>
<dbReference type="SUPFAM" id="SSF51445">
    <property type="entry name" value="(Trans)glycosidases"/>
    <property type="match status" value="1"/>
</dbReference>
<evidence type="ECO:0000313" key="2">
    <source>
        <dbReference type="EMBL" id="CAE0039530.1"/>
    </source>
</evidence>
<dbReference type="SMART" id="SM00642">
    <property type="entry name" value="Aamy"/>
    <property type="match status" value="1"/>
</dbReference>
<feature type="domain" description="Glycosyl hydrolase family 13 catalytic" evidence="1">
    <location>
        <begin position="123"/>
        <end position="482"/>
    </location>
</feature>
<proteinExistence type="predicted"/>
<dbReference type="AlphaFoldDB" id="A0A7S3E9H9"/>
<dbReference type="InterPro" id="IPR014756">
    <property type="entry name" value="Ig_E-set"/>
</dbReference>
<dbReference type="GO" id="GO:0004553">
    <property type="term" value="F:hydrolase activity, hydrolyzing O-glycosyl compounds"/>
    <property type="evidence" value="ECO:0007669"/>
    <property type="project" value="InterPro"/>
</dbReference>
<dbReference type="SUPFAM" id="SSF81296">
    <property type="entry name" value="E set domains"/>
    <property type="match status" value="1"/>
</dbReference>
<evidence type="ECO:0000259" key="1">
    <source>
        <dbReference type="SMART" id="SM00642"/>
    </source>
</evidence>
<dbReference type="Gene3D" id="2.60.40.10">
    <property type="entry name" value="Immunoglobulins"/>
    <property type="match status" value="1"/>
</dbReference>
<accession>A0A7S3E9H9</accession>
<dbReference type="InterPro" id="IPR013783">
    <property type="entry name" value="Ig-like_fold"/>
</dbReference>
<dbReference type="PIRSF" id="PIRSF000463">
    <property type="entry name" value="GlgB"/>
    <property type="match status" value="1"/>
</dbReference>
<dbReference type="PANTHER" id="PTHR43651:SF11">
    <property type="entry name" value="MALTO-OLIGOSYLTREHALOSE TREHALOHYDROLASE"/>
    <property type="match status" value="1"/>
</dbReference>
<dbReference type="Pfam" id="PF00128">
    <property type="entry name" value="Alpha-amylase"/>
    <property type="match status" value="1"/>
</dbReference>
<dbReference type="PANTHER" id="PTHR43651">
    <property type="entry name" value="1,4-ALPHA-GLUCAN-BRANCHING ENZYME"/>
    <property type="match status" value="1"/>
</dbReference>
<dbReference type="GO" id="GO:0003844">
    <property type="term" value="F:1,4-alpha-glucan branching enzyme activity"/>
    <property type="evidence" value="ECO:0007669"/>
    <property type="project" value="InterPro"/>
</dbReference>
<dbReference type="InterPro" id="IPR004193">
    <property type="entry name" value="Glyco_hydro_13_N"/>
</dbReference>
<dbReference type="EMBL" id="HBHW01009856">
    <property type="protein sequence ID" value="CAE0039530.1"/>
    <property type="molecule type" value="Transcribed_RNA"/>
</dbReference>
<name>A0A7S3E9H9_9RHOD</name>
<dbReference type="InterPro" id="IPR006047">
    <property type="entry name" value="GH13_cat_dom"/>
</dbReference>
<sequence length="587" mass="66582">MGLGCEVREDGQVSFTVWAPHCTSVVLEFARGPDAVQFGEMNVSRTADGGFWSATAGKEVKLGDLYRFRMETEGGTECFYRRDPYARYTQGGDSKWCVITDRGESFAWTDWEPRPFDENIIYEMHIGSFTKEGTLEAAIEKLDHVAGLGFTALELMPMAEFSYATESWGYNPRQLLAIHPEYGSPDMMRKFVNRAHELRMGVIIDVVLHHGSVDGNELWDYDGWSHEGGIYHERAGDTPWGKQFAFWKSEVMDMLRAACSMWLGSEYRCDGLRFDSVNDLPPHVVTNLTWAMHEQHPGRILTAEVTPENPQALHDYGLDSLWVHSGYFDIIQQHRALGRGHHGGGDWAEGWNLPRLRTVMALHYGFESPTQCVKYILGSHDQVGCSHGGGHYEDYKMIGGQHRYAADQFGGGRADPGAVNAVRLWYGANIGASGLVMMFMGSEWHQHGWWNPDEHHRLDWSLGEDEVGKRMRSLVQDANALREKYVCLRKGGVRILHEDRANGIMASERTFDTERIVIVVNAGQNGFVGGEYGIWVEYGRFEQIFSTQDPKYSGWDDCPNNTEDMVEYDGKIHLRIPHQCTLFLLQK</sequence>
<dbReference type="GO" id="GO:0005978">
    <property type="term" value="P:glycogen biosynthetic process"/>
    <property type="evidence" value="ECO:0007669"/>
    <property type="project" value="InterPro"/>
</dbReference>
<dbReference type="Pfam" id="PF02922">
    <property type="entry name" value="CBM_48"/>
    <property type="match status" value="1"/>
</dbReference>
<organism evidence="2">
    <name type="scientific">Rhodosorus marinus</name>
    <dbReference type="NCBI Taxonomy" id="101924"/>
    <lineage>
        <taxon>Eukaryota</taxon>
        <taxon>Rhodophyta</taxon>
        <taxon>Stylonematophyceae</taxon>
        <taxon>Stylonematales</taxon>
        <taxon>Stylonemataceae</taxon>
        <taxon>Rhodosorus</taxon>
    </lineage>
</organism>